<name>A0A0D1YIU3_9EURO</name>
<reference evidence="1 2" key="1">
    <citation type="submission" date="2015-01" db="EMBL/GenBank/DDBJ databases">
        <title>The Genome Sequence of Exophiala sideris CBS121828.</title>
        <authorList>
            <consortium name="The Broad Institute Genomics Platform"/>
            <person name="Cuomo C."/>
            <person name="de Hoog S."/>
            <person name="Gorbushina A."/>
            <person name="Stielow B."/>
            <person name="Teixiera M."/>
            <person name="Abouelleil A."/>
            <person name="Chapman S.B."/>
            <person name="Priest M."/>
            <person name="Young S.K."/>
            <person name="Wortman J."/>
            <person name="Nusbaum C."/>
            <person name="Birren B."/>
        </authorList>
    </citation>
    <scope>NUCLEOTIDE SEQUENCE [LARGE SCALE GENOMIC DNA]</scope>
    <source>
        <strain evidence="1 2">CBS 121828</strain>
    </source>
</reference>
<dbReference type="HOGENOM" id="CLU_2183966_0_0_1"/>
<evidence type="ECO:0000313" key="2">
    <source>
        <dbReference type="Proteomes" id="UP000053599"/>
    </source>
</evidence>
<sequence length="126" mass="14630">MTVGSSIPLWYSLQNRTETDVETDKSRLPRQCWSLRDCYKMSPPLKRSFSAMISLPDRSGQEDRSRKAGVALCPLRKHEFLRNRRTEEKKCKRWVDFAPVKAINRAFRPLSELTGWKGYFGTSSLS</sequence>
<organism evidence="1 2">
    <name type="scientific">Exophiala sideris</name>
    <dbReference type="NCBI Taxonomy" id="1016849"/>
    <lineage>
        <taxon>Eukaryota</taxon>
        <taxon>Fungi</taxon>
        <taxon>Dikarya</taxon>
        <taxon>Ascomycota</taxon>
        <taxon>Pezizomycotina</taxon>
        <taxon>Eurotiomycetes</taxon>
        <taxon>Chaetothyriomycetidae</taxon>
        <taxon>Chaetothyriales</taxon>
        <taxon>Herpotrichiellaceae</taxon>
        <taxon>Exophiala</taxon>
    </lineage>
</organism>
<gene>
    <name evidence="1" type="ORF">PV11_08389</name>
</gene>
<proteinExistence type="predicted"/>
<dbReference type="Proteomes" id="UP000053599">
    <property type="component" value="Unassembled WGS sequence"/>
</dbReference>
<dbReference type="AlphaFoldDB" id="A0A0D1YIU3"/>
<evidence type="ECO:0000313" key="1">
    <source>
        <dbReference type="EMBL" id="KIV80924.1"/>
    </source>
</evidence>
<accession>A0A0D1YIU3</accession>
<dbReference type="EMBL" id="KN846953">
    <property type="protein sequence ID" value="KIV80924.1"/>
    <property type="molecule type" value="Genomic_DNA"/>
</dbReference>
<protein>
    <submittedName>
        <fullName evidence="1">Uncharacterized protein</fullName>
    </submittedName>
</protein>